<proteinExistence type="predicted"/>
<accession>A0A226E5W0</accession>
<evidence type="ECO:0000313" key="3">
    <source>
        <dbReference type="Proteomes" id="UP000198287"/>
    </source>
</evidence>
<keyword evidence="3" id="KW-1185">Reference proteome</keyword>
<evidence type="ECO:0000313" key="2">
    <source>
        <dbReference type="EMBL" id="OXA52819.1"/>
    </source>
</evidence>
<feature type="region of interest" description="Disordered" evidence="1">
    <location>
        <begin position="61"/>
        <end position="119"/>
    </location>
</feature>
<protein>
    <submittedName>
        <fullName evidence="2">Uncharacterized protein</fullName>
    </submittedName>
</protein>
<feature type="region of interest" description="Disordered" evidence="1">
    <location>
        <begin position="15"/>
        <end position="39"/>
    </location>
</feature>
<evidence type="ECO:0000256" key="1">
    <source>
        <dbReference type="SAM" id="MobiDB-lite"/>
    </source>
</evidence>
<dbReference type="AlphaFoldDB" id="A0A226E5W0"/>
<dbReference type="EMBL" id="LNIX01000006">
    <property type="protein sequence ID" value="OXA52819.1"/>
    <property type="molecule type" value="Genomic_DNA"/>
</dbReference>
<gene>
    <name evidence="2" type="ORF">Fcan01_12140</name>
</gene>
<name>A0A226E5W0_FOLCA</name>
<organism evidence="2 3">
    <name type="scientific">Folsomia candida</name>
    <name type="common">Springtail</name>
    <dbReference type="NCBI Taxonomy" id="158441"/>
    <lineage>
        <taxon>Eukaryota</taxon>
        <taxon>Metazoa</taxon>
        <taxon>Ecdysozoa</taxon>
        <taxon>Arthropoda</taxon>
        <taxon>Hexapoda</taxon>
        <taxon>Collembola</taxon>
        <taxon>Entomobryomorpha</taxon>
        <taxon>Isotomoidea</taxon>
        <taxon>Isotomidae</taxon>
        <taxon>Proisotominae</taxon>
        <taxon>Folsomia</taxon>
    </lineage>
</organism>
<comment type="caution">
    <text evidence="2">The sequence shown here is derived from an EMBL/GenBank/DDBJ whole genome shotgun (WGS) entry which is preliminary data.</text>
</comment>
<dbReference type="Proteomes" id="UP000198287">
    <property type="component" value="Unassembled WGS sequence"/>
</dbReference>
<reference evidence="2 3" key="1">
    <citation type="submission" date="2015-12" db="EMBL/GenBank/DDBJ databases">
        <title>The genome of Folsomia candida.</title>
        <authorList>
            <person name="Faddeeva A."/>
            <person name="Derks M.F."/>
            <person name="Anvar Y."/>
            <person name="Smit S."/>
            <person name="Van Straalen N."/>
            <person name="Roelofs D."/>
        </authorList>
    </citation>
    <scope>NUCLEOTIDE SEQUENCE [LARGE SCALE GENOMIC DNA]</scope>
    <source>
        <strain evidence="2 3">VU population</strain>
        <tissue evidence="2">Whole body</tissue>
    </source>
</reference>
<sequence>MGNWCSVFKRSVTKGNMDENNEAKDHWGPPLQTPDPNFRPMSIRRALRDRYKNVPDNGGFGEISWMSNESHERTVQSRPGTGTAKKVDPPTVPRGWQGTKPLVPERSSSLTPKSIKKNA</sequence>